<reference evidence="1 2" key="1">
    <citation type="submission" date="2019-07" db="EMBL/GenBank/DDBJ databases">
        <title>Genome sequence of 2 isolates from Red Sea Mangroves.</title>
        <authorList>
            <person name="Sefrji F."/>
            <person name="Michoud G."/>
            <person name="Merlino G."/>
            <person name="Daffonchio D."/>
        </authorList>
    </citation>
    <scope>NUCLEOTIDE SEQUENCE [LARGE SCALE GENOMIC DNA]</scope>
    <source>
        <strain evidence="1 2">R1DC41</strain>
    </source>
</reference>
<keyword evidence="2" id="KW-1185">Reference proteome</keyword>
<dbReference type="RefSeq" id="WP_239671845.1">
    <property type="nucleotide sequence ID" value="NZ_CP049742.1"/>
</dbReference>
<dbReference type="EMBL" id="CP049742">
    <property type="protein sequence ID" value="QPC47178.1"/>
    <property type="molecule type" value="Genomic_DNA"/>
</dbReference>
<dbReference type="Gene3D" id="1.10.4010.10">
    <property type="entry name" value="Type II deoxyuridine triphosphatase"/>
    <property type="match status" value="1"/>
</dbReference>
<name>A0A7S8CBZ7_9BACI</name>
<protein>
    <submittedName>
        <fullName evidence="1">dUTPase</fullName>
    </submittedName>
</protein>
<dbReference type="KEGG" id="mcui:G8O30_09455"/>
<accession>A0A7S8CBZ7</accession>
<organism evidence="1 2">
    <name type="scientific">Mangrovibacillus cuniculi</name>
    <dbReference type="NCBI Taxonomy" id="2593652"/>
    <lineage>
        <taxon>Bacteria</taxon>
        <taxon>Bacillati</taxon>
        <taxon>Bacillota</taxon>
        <taxon>Bacilli</taxon>
        <taxon>Bacillales</taxon>
        <taxon>Bacillaceae</taxon>
        <taxon>Mangrovibacillus</taxon>
    </lineage>
</organism>
<sequence length="162" mass="18938">MTLKNWFEKQRKLDHYIETTQAVTQDSLFTKKQVAFLVELGELANETRCFKFWSKKPASEKSIILEEYIDGFHFLLSLGIELGFENETEWKEEQVDTDLTSLFKGMYQELAVLSPEVNIEKYQHLFSMYISLGSALGFTRAEMEAAYDEKNAINYQRQESGY</sequence>
<dbReference type="PIRSF" id="PIRSF030140">
    <property type="entry name" value="UCP030140"/>
    <property type="match status" value="1"/>
</dbReference>
<gene>
    <name evidence="1" type="ORF">G8O30_09455</name>
</gene>
<dbReference type="AlphaFoldDB" id="A0A7S8CBZ7"/>
<dbReference type="CDD" id="cd11527">
    <property type="entry name" value="NTP-PPase_dUTPase"/>
    <property type="match status" value="1"/>
</dbReference>
<dbReference type="SUPFAM" id="SSF101386">
    <property type="entry name" value="all-alpha NTP pyrophosphatases"/>
    <property type="match status" value="1"/>
</dbReference>
<evidence type="ECO:0000313" key="2">
    <source>
        <dbReference type="Proteomes" id="UP000593626"/>
    </source>
</evidence>
<proteinExistence type="predicted"/>
<dbReference type="Proteomes" id="UP000593626">
    <property type="component" value="Chromosome"/>
</dbReference>
<dbReference type="InterPro" id="IPR016947">
    <property type="entry name" value="UCP030140"/>
</dbReference>
<evidence type="ECO:0000313" key="1">
    <source>
        <dbReference type="EMBL" id="QPC47178.1"/>
    </source>
</evidence>
<dbReference type="InterPro" id="IPR014871">
    <property type="entry name" value="dUTPase/dCTP_pyrophosphatase"/>
</dbReference>
<dbReference type="Pfam" id="PF08761">
    <property type="entry name" value="dUTPase_2"/>
    <property type="match status" value="1"/>
</dbReference>